<keyword evidence="4" id="KW-1185">Reference proteome</keyword>
<evidence type="ECO:0000313" key="3">
    <source>
        <dbReference type="EMBL" id="MBB5987178.1"/>
    </source>
</evidence>
<evidence type="ECO:0000256" key="1">
    <source>
        <dbReference type="SAM" id="SignalP"/>
    </source>
</evidence>
<dbReference type="RefSeq" id="WP_260394946.1">
    <property type="nucleotide sequence ID" value="NZ_JACHKA010000001.1"/>
</dbReference>
<organism evidence="3 4">
    <name type="scientific">Sphingobium lignivorans</name>
    <dbReference type="NCBI Taxonomy" id="2735886"/>
    <lineage>
        <taxon>Bacteria</taxon>
        <taxon>Pseudomonadati</taxon>
        <taxon>Pseudomonadota</taxon>
        <taxon>Alphaproteobacteria</taxon>
        <taxon>Sphingomonadales</taxon>
        <taxon>Sphingomonadaceae</taxon>
        <taxon>Sphingobium</taxon>
    </lineage>
</organism>
<accession>A0ABR6NIR7</accession>
<protein>
    <submittedName>
        <fullName evidence="3">Protein-disulfide isomerase</fullName>
    </submittedName>
</protein>
<dbReference type="PROSITE" id="PS51257">
    <property type="entry name" value="PROKAR_LIPOPROTEIN"/>
    <property type="match status" value="1"/>
</dbReference>
<dbReference type="Gene3D" id="3.40.30.10">
    <property type="entry name" value="Glutaredoxin"/>
    <property type="match status" value="1"/>
</dbReference>
<dbReference type="InterPro" id="IPR012336">
    <property type="entry name" value="Thioredoxin-like_fold"/>
</dbReference>
<name>A0ABR6NIR7_9SPHN</name>
<dbReference type="EMBL" id="JACHKA010000001">
    <property type="protein sequence ID" value="MBB5987178.1"/>
    <property type="molecule type" value="Genomic_DNA"/>
</dbReference>
<comment type="caution">
    <text evidence="3">The sequence shown here is derived from an EMBL/GenBank/DDBJ whole genome shotgun (WGS) entry which is preliminary data.</text>
</comment>
<evidence type="ECO:0000259" key="2">
    <source>
        <dbReference type="Pfam" id="PF13462"/>
    </source>
</evidence>
<evidence type="ECO:0000313" key="4">
    <source>
        <dbReference type="Proteomes" id="UP001138540"/>
    </source>
</evidence>
<keyword evidence="1" id="KW-0732">Signal</keyword>
<keyword evidence="3" id="KW-0413">Isomerase</keyword>
<reference evidence="3 4" key="1">
    <citation type="submission" date="2020-08" db="EMBL/GenBank/DDBJ databases">
        <title>Exploring microbial biodiversity for novel pathways involved in the catabolism of aromatic compounds derived from lignin.</title>
        <authorList>
            <person name="Elkins J."/>
        </authorList>
    </citation>
    <scope>NUCLEOTIDE SEQUENCE [LARGE SCALE GENOMIC DNA]</scope>
    <source>
        <strain evidence="3 4">B1D3A</strain>
    </source>
</reference>
<dbReference type="InterPro" id="IPR036249">
    <property type="entry name" value="Thioredoxin-like_sf"/>
</dbReference>
<feature type="signal peptide" evidence="1">
    <location>
        <begin position="1"/>
        <end position="17"/>
    </location>
</feature>
<feature type="domain" description="Thioredoxin-like fold" evidence="2">
    <location>
        <begin position="56"/>
        <end position="243"/>
    </location>
</feature>
<gene>
    <name evidence="3" type="ORF">HNP60_003152</name>
</gene>
<feature type="chain" id="PRO_5046107577" evidence="1">
    <location>
        <begin position="18"/>
        <end position="247"/>
    </location>
</feature>
<proteinExistence type="predicted"/>
<sequence>MKRLVALPAALALIALAGCGQQDSGANASAPGGNVAAKAAPAGSSWAQQVVATPEGGFRMGNPDAPIKLIEFGSYTCPHCADFTEQSHEPLERDYVNSGKVSFEYRNFVRDPLDIAVALLARCSGPEAFFPLNVQFFGYQEGMIRQLQSQGEGAYQAALTSPPEQRFIKVAELGGLIEFAKQRGIPEEKARQCLADVKTAEALASGVQRDSEKYQITGTPTLILNEKRLENAATWQALEEQLKGAGA</sequence>
<dbReference type="Gene3D" id="1.10.40.110">
    <property type="match status" value="1"/>
</dbReference>
<dbReference type="Pfam" id="PF13462">
    <property type="entry name" value="Thioredoxin_4"/>
    <property type="match status" value="1"/>
</dbReference>
<dbReference type="GO" id="GO:0016853">
    <property type="term" value="F:isomerase activity"/>
    <property type="evidence" value="ECO:0007669"/>
    <property type="project" value="UniProtKB-KW"/>
</dbReference>
<dbReference type="SUPFAM" id="SSF52833">
    <property type="entry name" value="Thioredoxin-like"/>
    <property type="match status" value="1"/>
</dbReference>
<dbReference type="Proteomes" id="UP001138540">
    <property type="component" value="Unassembled WGS sequence"/>
</dbReference>